<gene>
    <name evidence="1" type="ORF">LCGC14_1431370</name>
</gene>
<organism evidence="1">
    <name type="scientific">marine sediment metagenome</name>
    <dbReference type="NCBI Taxonomy" id="412755"/>
    <lineage>
        <taxon>unclassified sequences</taxon>
        <taxon>metagenomes</taxon>
        <taxon>ecological metagenomes</taxon>
    </lineage>
</organism>
<comment type="caution">
    <text evidence="1">The sequence shown here is derived from an EMBL/GenBank/DDBJ whole genome shotgun (WGS) entry which is preliminary data.</text>
</comment>
<accession>A0A0F9JNV8</accession>
<proteinExistence type="predicted"/>
<evidence type="ECO:0000313" key="1">
    <source>
        <dbReference type="EMBL" id="KKM71363.1"/>
    </source>
</evidence>
<protein>
    <submittedName>
        <fullName evidence="1">Uncharacterized protein</fullName>
    </submittedName>
</protein>
<dbReference type="AlphaFoldDB" id="A0A0F9JNV8"/>
<sequence length="161" mass="17036">MSTLLSTQLTNDAASPPVRGDFNKNGSALRYKLGTWTITAAQVTSEEALTAGNMTVQMVKVPKGTIINPVLSYLEWEDLGTTVTFDVGDGDNQDRYCSGIVGGTASTGGVTTFEEAGGAGVFIAERVYTAEDTIDLVNTATIDTLVADQVLKMHVFYTVNG</sequence>
<name>A0A0F9JNV8_9ZZZZ</name>
<dbReference type="EMBL" id="LAZR01009651">
    <property type="protein sequence ID" value="KKM71363.1"/>
    <property type="molecule type" value="Genomic_DNA"/>
</dbReference>
<reference evidence="1" key="1">
    <citation type="journal article" date="2015" name="Nature">
        <title>Complex archaea that bridge the gap between prokaryotes and eukaryotes.</title>
        <authorList>
            <person name="Spang A."/>
            <person name="Saw J.H."/>
            <person name="Jorgensen S.L."/>
            <person name="Zaremba-Niedzwiedzka K."/>
            <person name="Martijn J."/>
            <person name="Lind A.E."/>
            <person name="van Eijk R."/>
            <person name="Schleper C."/>
            <person name="Guy L."/>
            <person name="Ettema T.J."/>
        </authorList>
    </citation>
    <scope>NUCLEOTIDE SEQUENCE</scope>
</reference>